<evidence type="ECO:0000259" key="4">
    <source>
        <dbReference type="PROSITE" id="PS50977"/>
    </source>
</evidence>
<dbReference type="Proteomes" id="UP001549320">
    <property type="component" value="Unassembled WGS sequence"/>
</dbReference>
<organism evidence="5 6">
    <name type="scientific">Ottowia thiooxydans</name>
    <dbReference type="NCBI Taxonomy" id="219182"/>
    <lineage>
        <taxon>Bacteria</taxon>
        <taxon>Pseudomonadati</taxon>
        <taxon>Pseudomonadota</taxon>
        <taxon>Betaproteobacteria</taxon>
        <taxon>Burkholderiales</taxon>
        <taxon>Comamonadaceae</taxon>
        <taxon>Ottowia</taxon>
    </lineage>
</organism>
<accession>A0ABV2Q4K8</accession>
<dbReference type="PRINTS" id="PR00455">
    <property type="entry name" value="HTHTETR"/>
</dbReference>
<dbReference type="PROSITE" id="PS50977">
    <property type="entry name" value="HTH_TETR_2"/>
    <property type="match status" value="1"/>
</dbReference>
<keyword evidence="1 2" id="KW-0238">DNA-binding</keyword>
<dbReference type="EMBL" id="JBEPSH010000002">
    <property type="protein sequence ID" value="MET4575960.1"/>
    <property type="molecule type" value="Genomic_DNA"/>
</dbReference>
<dbReference type="Pfam" id="PF00440">
    <property type="entry name" value="TetR_N"/>
    <property type="match status" value="1"/>
</dbReference>
<evidence type="ECO:0000256" key="2">
    <source>
        <dbReference type="PROSITE-ProRule" id="PRU00335"/>
    </source>
</evidence>
<reference evidence="5 6" key="1">
    <citation type="submission" date="2024-06" db="EMBL/GenBank/DDBJ databases">
        <title>Sorghum-associated microbial communities from plants grown in Nebraska, USA.</title>
        <authorList>
            <person name="Schachtman D."/>
        </authorList>
    </citation>
    <scope>NUCLEOTIDE SEQUENCE [LARGE SCALE GENOMIC DNA]</scope>
    <source>
        <strain evidence="5 6">2709</strain>
    </source>
</reference>
<feature type="DNA-binding region" description="H-T-H motif" evidence="2">
    <location>
        <begin position="50"/>
        <end position="69"/>
    </location>
</feature>
<feature type="compositionally biased region" description="Basic and acidic residues" evidence="3">
    <location>
        <begin position="7"/>
        <end position="24"/>
    </location>
</feature>
<dbReference type="RefSeq" id="WP_354441764.1">
    <property type="nucleotide sequence ID" value="NZ_JBEPSH010000002.1"/>
</dbReference>
<dbReference type="InterPro" id="IPR009057">
    <property type="entry name" value="Homeodomain-like_sf"/>
</dbReference>
<dbReference type="InterPro" id="IPR001647">
    <property type="entry name" value="HTH_TetR"/>
</dbReference>
<feature type="region of interest" description="Disordered" evidence="3">
    <location>
        <begin position="1"/>
        <end position="27"/>
    </location>
</feature>
<name>A0ABV2Q4K8_9BURK</name>
<dbReference type="Gene3D" id="1.10.357.10">
    <property type="entry name" value="Tetracycline Repressor, domain 2"/>
    <property type="match status" value="1"/>
</dbReference>
<sequence>MATQRNVKREPSARRTVDSSKADADPASAKNAILAAARQEFSSKGAAGARVNEIAERSGVNKQLIYYYFGNKEGLYAAALEAVYGDIRELEKNLHLEEEEPEAAMRSLVSFSFDYLALHPEFIGMLNHENAIGAQHIQASKTIQGMNSPLIELIRQALKRGVAQQKFRRGIDPLNLYISIAGMSYFFFSNRATLSSNFGRNLSSKEVEEAYRKHVVEFALAGLRP</sequence>
<dbReference type="SUPFAM" id="SSF46689">
    <property type="entry name" value="Homeodomain-like"/>
    <property type="match status" value="1"/>
</dbReference>
<dbReference type="InterPro" id="IPR036271">
    <property type="entry name" value="Tet_transcr_reg_TetR-rel_C_sf"/>
</dbReference>
<protein>
    <submittedName>
        <fullName evidence="5">TetR/AcrR family transcriptional regulator</fullName>
    </submittedName>
</protein>
<evidence type="ECO:0000313" key="6">
    <source>
        <dbReference type="Proteomes" id="UP001549320"/>
    </source>
</evidence>
<evidence type="ECO:0000256" key="1">
    <source>
        <dbReference type="ARBA" id="ARBA00023125"/>
    </source>
</evidence>
<dbReference type="PANTHER" id="PTHR30328:SF54">
    <property type="entry name" value="HTH-TYPE TRANSCRIPTIONAL REPRESSOR SCO4008"/>
    <property type="match status" value="1"/>
</dbReference>
<evidence type="ECO:0000313" key="5">
    <source>
        <dbReference type="EMBL" id="MET4575960.1"/>
    </source>
</evidence>
<dbReference type="PANTHER" id="PTHR30328">
    <property type="entry name" value="TRANSCRIPTIONAL REPRESSOR"/>
    <property type="match status" value="1"/>
</dbReference>
<comment type="caution">
    <text evidence="5">The sequence shown here is derived from an EMBL/GenBank/DDBJ whole genome shotgun (WGS) entry which is preliminary data.</text>
</comment>
<dbReference type="SUPFAM" id="SSF48498">
    <property type="entry name" value="Tetracyclin repressor-like, C-terminal domain"/>
    <property type="match status" value="1"/>
</dbReference>
<dbReference type="InterPro" id="IPR041474">
    <property type="entry name" value="NicS_C"/>
</dbReference>
<gene>
    <name evidence="5" type="ORF">ABIE13_001060</name>
</gene>
<keyword evidence="6" id="KW-1185">Reference proteome</keyword>
<evidence type="ECO:0000256" key="3">
    <source>
        <dbReference type="SAM" id="MobiDB-lite"/>
    </source>
</evidence>
<proteinExistence type="predicted"/>
<dbReference type="Pfam" id="PF17938">
    <property type="entry name" value="TetR_C_29"/>
    <property type="match status" value="1"/>
</dbReference>
<dbReference type="InterPro" id="IPR050109">
    <property type="entry name" value="HTH-type_TetR-like_transc_reg"/>
</dbReference>
<feature type="domain" description="HTH tetR-type" evidence="4">
    <location>
        <begin position="27"/>
        <end position="87"/>
    </location>
</feature>